<organism evidence="3 4">
    <name type="scientific">Acidicapsa dinghuensis</name>
    <dbReference type="NCBI Taxonomy" id="2218256"/>
    <lineage>
        <taxon>Bacteria</taxon>
        <taxon>Pseudomonadati</taxon>
        <taxon>Acidobacteriota</taxon>
        <taxon>Terriglobia</taxon>
        <taxon>Terriglobales</taxon>
        <taxon>Acidobacteriaceae</taxon>
        <taxon>Acidicapsa</taxon>
    </lineage>
</organism>
<dbReference type="EMBL" id="JBHSPH010000010">
    <property type="protein sequence ID" value="MFC5865100.1"/>
    <property type="molecule type" value="Genomic_DNA"/>
</dbReference>
<evidence type="ECO:0000256" key="1">
    <source>
        <dbReference type="SAM" id="Phobius"/>
    </source>
</evidence>
<proteinExistence type="predicted"/>
<dbReference type="InterPro" id="IPR011004">
    <property type="entry name" value="Trimer_LpxA-like_sf"/>
</dbReference>
<name>A0ABW1ELG6_9BACT</name>
<gene>
    <name evidence="3" type="ORF">ACFPT7_22530</name>
</gene>
<comment type="caution">
    <text evidence="3">The sequence shown here is derived from an EMBL/GenBank/DDBJ whole genome shotgun (WGS) entry which is preliminary data.</text>
</comment>
<keyword evidence="1" id="KW-0472">Membrane</keyword>
<dbReference type="Proteomes" id="UP001596091">
    <property type="component" value="Unassembled WGS sequence"/>
</dbReference>
<keyword evidence="1" id="KW-1133">Transmembrane helix</keyword>
<reference evidence="4" key="1">
    <citation type="journal article" date="2019" name="Int. J. Syst. Evol. Microbiol.">
        <title>The Global Catalogue of Microorganisms (GCM) 10K type strain sequencing project: providing services to taxonomists for standard genome sequencing and annotation.</title>
        <authorList>
            <consortium name="The Broad Institute Genomics Platform"/>
            <consortium name="The Broad Institute Genome Sequencing Center for Infectious Disease"/>
            <person name="Wu L."/>
            <person name="Ma J."/>
        </authorList>
    </citation>
    <scope>NUCLEOTIDE SEQUENCE [LARGE SCALE GENOMIC DNA]</scope>
    <source>
        <strain evidence="4">JCM 4087</strain>
    </source>
</reference>
<dbReference type="RefSeq" id="WP_263331956.1">
    <property type="nucleotide sequence ID" value="NZ_JAGSYH010000001.1"/>
</dbReference>
<evidence type="ECO:0000313" key="4">
    <source>
        <dbReference type="Proteomes" id="UP001596091"/>
    </source>
</evidence>
<feature type="transmembrane region" description="Helical" evidence="1">
    <location>
        <begin position="149"/>
        <end position="166"/>
    </location>
</feature>
<keyword evidence="4" id="KW-1185">Reference proteome</keyword>
<keyword evidence="2" id="KW-0732">Signal</keyword>
<evidence type="ECO:0008006" key="5">
    <source>
        <dbReference type="Google" id="ProtNLM"/>
    </source>
</evidence>
<evidence type="ECO:0000313" key="3">
    <source>
        <dbReference type="EMBL" id="MFC5865100.1"/>
    </source>
</evidence>
<evidence type="ECO:0000256" key="2">
    <source>
        <dbReference type="SAM" id="SignalP"/>
    </source>
</evidence>
<accession>A0ABW1ELG6</accession>
<sequence>MRRSLSIPTRLFTGLLAACALLLSAIPAHATKDAVQFGSDIEVGPQEAIHDAVCFFCNVNVRGVVNGDIVVFFGNVHVSGQANHDVVNFFGDVTADDKTSIGHDLVNFFGGVHLGQNVTVGQDTVVMFGGLRAPDSASIGGSRVVEPGWIFWAPFIGLCLGIYFLIHSIRDNRRRRMFGY</sequence>
<dbReference type="SUPFAM" id="SSF51161">
    <property type="entry name" value="Trimeric LpxA-like enzymes"/>
    <property type="match status" value="1"/>
</dbReference>
<protein>
    <recommendedName>
        <fullName evidence="5">Polymer-forming cytoskeletal protein</fullName>
    </recommendedName>
</protein>
<feature type="signal peptide" evidence="2">
    <location>
        <begin position="1"/>
        <end position="30"/>
    </location>
</feature>
<keyword evidence="1" id="KW-0812">Transmembrane</keyword>
<dbReference type="Gene3D" id="2.160.10.10">
    <property type="entry name" value="Hexapeptide repeat proteins"/>
    <property type="match status" value="1"/>
</dbReference>
<feature type="chain" id="PRO_5045574782" description="Polymer-forming cytoskeletal protein" evidence="2">
    <location>
        <begin position="31"/>
        <end position="180"/>
    </location>
</feature>